<keyword evidence="2" id="KW-1185">Reference proteome</keyword>
<dbReference type="InParanoid" id="D3BVL9"/>
<accession>D3BVL9</accession>
<proteinExistence type="predicted"/>
<comment type="caution">
    <text evidence="1">The sequence shown here is derived from an EMBL/GenBank/DDBJ whole genome shotgun (WGS) entry which is preliminary data.</text>
</comment>
<reference evidence="1 2" key="1">
    <citation type="journal article" date="2011" name="Genome Res.">
        <title>Phylogeny-wide analysis of social amoeba genomes highlights ancient origins for complex intercellular communication.</title>
        <authorList>
            <person name="Heidel A.J."/>
            <person name="Lawal H.M."/>
            <person name="Felder M."/>
            <person name="Schilde C."/>
            <person name="Helps N.R."/>
            <person name="Tunggal B."/>
            <person name="Rivero F."/>
            <person name="John U."/>
            <person name="Schleicher M."/>
            <person name="Eichinger L."/>
            <person name="Platzer M."/>
            <person name="Noegel A.A."/>
            <person name="Schaap P."/>
            <person name="Gloeckner G."/>
        </authorList>
    </citation>
    <scope>NUCLEOTIDE SEQUENCE [LARGE SCALE GENOMIC DNA]</scope>
    <source>
        <strain evidence="2">ATCC 26659 / Pp 5 / PN500</strain>
    </source>
</reference>
<dbReference type="GeneID" id="31355554"/>
<dbReference type="OMA" id="YLQESWN"/>
<dbReference type="EMBL" id="ADBJ01000063">
    <property type="protein sequence ID" value="EFA74522.1"/>
    <property type="molecule type" value="Genomic_DNA"/>
</dbReference>
<dbReference type="AlphaFoldDB" id="D3BVL9"/>
<evidence type="ECO:0000313" key="2">
    <source>
        <dbReference type="Proteomes" id="UP000001396"/>
    </source>
</evidence>
<gene>
    <name evidence="1" type="ORF">PPL_00020</name>
</gene>
<name>D3BVL9_HETP5</name>
<organism evidence="1 2">
    <name type="scientific">Heterostelium pallidum (strain ATCC 26659 / Pp 5 / PN500)</name>
    <name type="common">Cellular slime mold</name>
    <name type="synonym">Polysphondylium pallidum</name>
    <dbReference type="NCBI Taxonomy" id="670386"/>
    <lineage>
        <taxon>Eukaryota</taxon>
        <taxon>Amoebozoa</taxon>
        <taxon>Evosea</taxon>
        <taxon>Eumycetozoa</taxon>
        <taxon>Dictyostelia</taxon>
        <taxon>Acytosteliales</taxon>
        <taxon>Acytosteliaceae</taxon>
        <taxon>Heterostelium</taxon>
    </lineage>
</organism>
<evidence type="ECO:0000313" key="1">
    <source>
        <dbReference type="EMBL" id="EFA74522.1"/>
    </source>
</evidence>
<protein>
    <submittedName>
        <fullName evidence="1">Uncharacterized protein</fullName>
    </submittedName>
</protein>
<dbReference type="Proteomes" id="UP000001396">
    <property type="component" value="Unassembled WGS sequence"/>
</dbReference>
<sequence length="71" mass="8336">MSKFNQQESYKFLQESWQVATSDKKRILVIDEKSHKSNLTTTSIFTTDLKKSYQAYKQQNSEKKESTPAWA</sequence>
<dbReference type="RefSeq" id="XP_020426656.1">
    <property type="nucleotide sequence ID" value="XM_020571067.1"/>
</dbReference>